<dbReference type="GO" id="GO:0045277">
    <property type="term" value="C:respiratory chain complex IV"/>
    <property type="evidence" value="ECO:0007669"/>
    <property type="project" value="InterPro"/>
</dbReference>
<dbReference type="InterPro" id="IPR004202">
    <property type="entry name" value="COX7C/Cox8"/>
</dbReference>
<evidence type="ECO:0000313" key="8">
    <source>
        <dbReference type="EMBL" id="TEB24545.1"/>
    </source>
</evidence>
<comment type="subcellular location">
    <subcellularLocation>
        <location evidence="1">Mitochondrion inner membrane</location>
        <topology evidence="1">Single-pass membrane protein</topology>
    </subcellularLocation>
</comment>
<accession>A0A4Y7SRS2</accession>
<dbReference type="GO" id="GO:0005743">
    <property type="term" value="C:mitochondrial inner membrane"/>
    <property type="evidence" value="ECO:0007669"/>
    <property type="project" value="UniProtKB-SubCell"/>
</dbReference>
<keyword evidence="5" id="KW-0496">Mitochondrion</keyword>
<evidence type="ECO:0000256" key="3">
    <source>
        <dbReference type="ARBA" id="ARBA00010514"/>
    </source>
</evidence>
<evidence type="ECO:0000256" key="5">
    <source>
        <dbReference type="ARBA" id="ARBA00023128"/>
    </source>
</evidence>
<dbReference type="Gene3D" id="4.10.49.10">
    <property type="entry name" value="Cytochrome c oxidase subunit VIIc"/>
    <property type="match status" value="1"/>
</dbReference>
<comment type="caution">
    <text evidence="8">The sequence shown here is derived from an EMBL/GenBank/DDBJ whole genome shotgun (WGS) entry which is preliminary data.</text>
</comment>
<keyword evidence="4" id="KW-0999">Mitochondrion inner membrane</keyword>
<evidence type="ECO:0000256" key="6">
    <source>
        <dbReference type="ARBA" id="ARBA00023136"/>
    </source>
</evidence>
<protein>
    <submittedName>
        <fullName evidence="8">Uncharacterized protein</fullName>
    </submittedName>
</protein>
<reference evidence="8 9" key="1">
    <citation type="journal article" date="2019" name="Nat. Ecol. Evol.">
        <title>Megaphylogeny resolves global patterns of mushroom evolution.</title>
        <authorList>
            <person name="Varga T."/>
            <person name="Krizsan K."/>
            <person name="Foldi C."/>
            <person name="Dima B."/>
            <person name="Sanchez-Garcia M."/>
            <person name="Sanchez-Ramirez S."/>
            <person name="Szollosi G.J."/>
            <person name="Szarkandi J.G."/>
            <person name="Papp V."/>
            <person name="Albert L."/>
            <person name="Andreopoulos W."/>
            <person name="Angelini C."/>
            <person name="Antonin V."/>
            <person name="Barry K.W."/>
            <person name="Bougher N.L."/>
            <person name="Buchanan P."/>
            <person name="Buyck B."/>
            <person name="Bense V."/>
            <person name="Catcheside P."/>
            <person name="Chovatia M."/>
            <person name="Cooper J."/>
            <person name="Damon W."/>
            <person name="Desjardin D."/>
            <person name="Finy P."/>
            <person name="Geml J."/>
            <person name="Haridas S."/>
            <person name="Hughes K."/>
            <person name="Justo A."/>
            <person name="Karasinski D."/>
            <person name="Kautmanova I."/>
            <person name="Kiss B."/>
            <person name="Kocsube S."/>
            <person name="Kotiranta H."/>
            <person name="LaButti K.M."/>
            <person name="Lechner B.E."/>
            <person name="Liimatainen K."/>
            <person name="Lipzen A."/>
            <person name="Lukacs Z."/>
            <person name="Mihaltcheva S."/>
            <person name="Morgado L.N."/>
            <person name="Niskanen T."/>
            <person name="Noordeloos M.E."/>
            <person name="Ohm R.A."/>
            <person name="Ortiz-Santana B."/>
            <person name="Ovrebo C."/>
            <person name="Racz N."/>
            <person name="Riley R."/>
            <person name="Savchenko A."/>
            <person name="Shiryaev A."/>
            <person name="Soop K."/>
            <person name="Spirin V."/>
            <person name="Szebenyi C."/>
            <person name="Tomsovsky M."/>
            <person name="Tulloss R.E."/>
            <person name="Uehling J."/>
            <person name="Grigoriev I.V."/>
            <person name="Vagvolgyi C."/>
            <person name="Papp T."/>
            <person name="Martin F.M."/>
            <person name="Miettinen O."/>
            <person name="Hibbett D.S."/>
            <person name="Nagy L.G."/>
        </authorList>
    </citation>
    <scope>NUCLEOTIDE SEQUENCE [LARGE SCALE GENOMIC DNA]</scope>
    <source>
        <strain evidence="8 9">FP101781</strain>
    </source>
</reference>
<keyword evidence="9" id="KW-1185">Reference proteome</keyword>
<dbReference type="GO" id="GO:0006123">
    <property type="term" value="P:mitochondrial electron transport, cytochrome c to oxygen"/>
    <property type="evidence" value="ECO:0007669"/>
    <property type="project" value="InterPro"/>
</dbReference>
<evidence type="ECO:0000313" key="9">
    <source>
        <dbReference type="Proteomes" id="UP000298030"/>
    </source>
</evidence>
<evidence type="ECO:0000256" key="1">
    <source>
        <dbReference type="ARBA" id="ARBA00004434"/>
    </source>
</evidence>
<proteinExistence type="inferred from homology"/>
<sequence>MTFNPQVVKVMRPEQACPHLKPAHIPLPHHPIIAIMSSLATVGLRSARPALKNVRTVGRRYAHADPNYNMPFNYTTVSRRAFAIKAGAFMGFGFAIPFVAIWWGWNRPGGLNNPIN</sequence>
<dbReference type="Pfam" id="PF02935">
    <property type="entry name" value="COX7C"/>
    <property type="match status" value="1"/>
</dbReference>
<comment type="pathway">
    <text evidence="2">Energy metabolism; oxidative phosphorylation.</text>
</comment>
<dbReference type="OrthoDB" id="9974841at2759"/>
<comment type="similarity">
    <text evidence="3">Belongs to the cytochrome c oxidase VIIc family.</text>
</comment>
<dbReference type="EMBL" id="QPFP01000065">
    <property type="protein sequence ID" value="TEB24545.1"/>
    <property type="molecule type" value="Genomic_DNA"/>
</dbReference>
<evidence type="ECO:0000256" key="2">
    <source>
        <dbReference type="ARBA" id="ARBA00004673"/>
    </source>
</evidence>
<organism evidence="8 9">
    <name type="scientific">Coprinellus micaceus</name>
    <name type="common">Glistening ink-cap mushroom</name>
    <name type="synonym">Coprinus micaceus</name>
    <dbReference type="NCBI Taxonomy" id="71717"/>
    <lineage>
        <taxon>Eukaryota</taxon>
        <taxon>Fungi</taxon>
        <taxon>Dikarya</taxon>
        <taxon>Basidiomycota</taxon>
        <taxon>Agaricomycotina</taxon>
        <taxon>Agaricomycetes</taxon>
        <taxon>Agaricomycetidae</taxon>
        <taxon>Agaricales</taxon>
        <taxon>Agaricineae</taxon>
        <taxon>Psathyrellaceae</taxon>
        <taxon>Coprinellus</taxon>
    </lineage>
</organism>
<keyword evidence="7" id="KW-0812">Transmembrane</keyword>
<evidence type="ECO:0000256" key="7">
    <source>
        <dbReference type="SAM" id="Phobius"/>
    </source>
</evidence>
<dbReference type="UniPathway" id="UPA00705"/>
<keyword evidence="7" id="KW-1133">Transmembrane helix</keyword>
<gene>
    <name evidence="8" type="ORF">FA13DRAFT_1797100</name>
</gene>
<dbReference type="AlphaFoldDB" id="A0A4Y7SRS2"/>
<dbReference type="Proteomes" id="UP000298030">
    <property type="component" value="Unassembled WGS sequence"/>
</dbReference>
<feature type="transmembrane region" description="Helical" evidence="7">
    <location>
        <begin position="82"/>
        <end position="105"/>
    </location>
</feature>
<name>A0A4Y7SRS2_COPMI</name>
<dbReference type="STRING" id="71717.A0A4Y7SRS2"/>
<dbReference type="InterPro" id="IPR036636">
    <property type="entry name" value="COX7C/Cox8_sf"/>
</dbReference>
<evidence type="ECO:0000256" key="4">
    <source>
        <dbReference type="ARBA" id="ARBA00022792"/>
    </source>
</evidence>
<keyword evidence="6 7" id="KW-0472">Membrane</keyword>